<comment type="caution">
    <text evidence="1">The sequence shown here is derived from an EMBL/GenBank/DDBJ whole genome shotgun (WGS) entry which is preliminary data.</text>
</comment>
<sequence length="63" mass="7063">MSWITGWDLNTTVNAVGAYLGMTAGRIPSPIRMDAGKRVFRKYARLVEVGNAPYRFDRNAQDS</sequence>
<accession>A0ABS2DVT6</accession>
<dbReference type="RefSeq" id="WP_205105431.1">
    <property type="nucleotide sequence ID" value="NZ_JACJJC010000559.1"/>
</dbReference>
<dbReference type="EMBL" id="JACJJC010000559">
    <property type="protein sequence ID" value="MBM6705466.1"/>
    <property type="molecule type" value="Genomic_DNA"/>
</dbReference>
<evidence type="ECO:0000313" key="2">
    <source>
        <dbReference type="Proteomes" id="UP000715095"/>
    </source>
</evidence>
<keyword evidence="2" id="KW-1185">Reference proteome</keyword>
<reference evidence="1 2" key="1">
    <citation type="journal article" date="2021" name="Sci. Rep.">
        <title>The distribution of antibiotic resistance genes in chicken gut microbiota commensals.</title>
        <authorList>
            <person name="Juricova H."/>
            <person name="Matiasovicova J."/>
            <person name="Kubasova T."/>
            <person name="Cejkova D."/>
            <person name="Rychlik I."/>
        </authorList>
    </citation>
    <scope>NUCLEOTIDE SEQUENCE [LARGE SCALE GENOMIC DNA]</scope>
    <source>
        <strain evidence="1 2">An829</strain>
    </source>
</reference>
<protein>
    <submittedName>
        <fullName evidence="1">Uncharacterized protein</fullName>
    </submittedName>
</protein>
<name>A0ABS2DVT6_9BURK</name>
<feature type="non-terminal residue" evidence="1">
    <location>
        <position position="63"/>
    </location>
</feature>
<gene>
    <name evidence="1" type="ORF">H6A60_13430</name>
</gene>
<dbReference type="Proteomes" id="UP000715095">
    <property type="component" value="Unassembled WGS sequence"/>
</dbReference>
<organism evidence="1 2">
    <name type="scientific">Sutterella massiliensis</name>
    <dbReference type="NCBI Taxonomy" id="1816689"/>
    <lineage>
        <taxon>Bacteria</taxon>
        <taxon>Pseudomonadati</taxon>
        <taxon>Pseudomonadota</taxon>
        <taxon>Betaproteobacteria</taxon>
        <taxon>Burkholderiales</taxon>
        <taxon>Sutterellaceae</taxon>
        <taxon>Sutterella</taxon>
    </lineage>
</organism>
<proteinExistence type="predicted"/>
<evidence type="ECO:0000313" key="1">
    <source>
        <dbReference type="EMBL" id="MBM6705466.1"/>
    </source>
</evidence>